<proteinExistence type="predicted"/>
<dbReference type="PANTHER" id="PTHR21340">
    <property type="entry name" value="DIADENOSINE 5,5-P1,P4-TETRAPHOSPHATE PYROPHOSPHOHYDROLASE MUTT"/>
    <property type="match status" value="1"/>
</dbReference>
<dbReference type="PANTHER" id="PTHR21340:SF0">
    <property type="entry name" value="BIS(5'-NUCLEOSYL)-TETRAPHOSPHATASE [ASYMMETRICAL]"/>
    <property type="match status" value="1"/>
</dbReference>
<evidence type="ECO:0000256" key="1">
    <source>
        <dbReference type="ARBA" id="ARBA00022801"/>
    </source>
</evidence>
<dbReference type="CDD" id="cd02883">
    <property type="entry name" value="NUDIX_Hydrolase"/>
    <property type="match status" value="1"/>
</dbReference>
<comment type="caution">
    <text evidence="3">The sequence shown here is derived from an EMBL/GenBank/DDBJ whole genome shotgun (WGS) entry which is preliminary data.</text>
</comment>
<keyword evidence="1" id="KW-0378">Hydrolase</keyword>
<dbReference type="GO" id="GO:0006167">
    <property type="term" value="P:AMP biosynthetic process"/>
    <property type="evidence" value="ECO:0007669"/>
    <property type="project" value="TreeGrafter"/>
</dbReference>
<feature type="non-terminal residue" evidence="3">
    <location>
        <position position="1"/>
    </location>
</feature>
<dbReference type="GO" id="GO:0006754">
    <property type="term" value="P:ATP biosynthetic process"/>
    <property type="evidence" value="ECO:0007669"/>
    <property type="project" value="TreeGrafter"/>
</dbReference>
<dbReference type="InterPro" id="IPR051325">
    <property type="entry name" value="Nudix_hydrolase_domain"/>
</dbReference>
<dbReference type="Pfam" id="PF00293">
    <property type="entry name" value="NUDIX"/>
    <property type="match status" value="1"/>
</dbReference>
<dbReference type="InterPro" id="IPR015797">
    <property type="entry name" value="NUDIX_hydrolase-like_dom_sf"/>
</dbReference>
<dbReference type="PRINTS" id="PR00502">
    <property type="entry name" value="NUDIXFAMILY"/>
</dbReference>
<dbReference type="eggNOG" id="arCOG01083">
    <property type="taxonomic scope" value="Archaea"/>
</dbReference>
<dbReference type="AlphaFoldDB" id="M0LWY9"/>
<dbReference type="Proteomes" id="UP000011566">
    <property type="component" value="Unassembled WGS sequence"/>
</dbReference>
<dbReference type="InterPro" id="IPR000086">
    <property type="entry name" value="NUDIX_hydrolase_dom"/>
</dbReference>
<evidence type="ECO:0000313" key="4">
    <source>
        <dbReference type="Proteomes" id="UP000011566"/>
    </source>
</evidence>
<organism evidence="3 4">
    <name type="scientific">Halococcus hamelinensis 100A6</name>
    <dbReference type="NCBI Taxonomy" id="1132509"/>
    <lineage>
        <taxon>Archaea</taxon>
        <taxon>Methanobacteriati</taxon>
        <taxon>Methanobacteriota</taxon>
        <taxon>Stenosarchaea group</taxon>
        <taxon>Halobacteria</taxon>
        <taxon>Halobacteriales</taxon>
        <taxon>Halococcaceae</taxon>
        <taxon>Halococcus</taxon>
    </lineage>
</organism>
<sequence>HEGVGLWVLPGGGVDPGESFRETAERELAEEAGVEARYEGLALTTRVEVRCDDHATWGVLPIFAAAAETTDPTVSDPDEEISAAEWFADLPADTRDRQDLLAWREHAL</sequence>
<accession>M0LWY9</accession>
<gene>
    <name evidence="3" type="ORF">C447_10145</name>
</gene>
<dbReference type="SUPFAM" id="SSF55811">
    <property type="entry name" value="Nudix"/>
    <property type="match status" value="1"/>
</dbReference>
<name>M0LWY9_9EURY</name>
<feature type="domain" description="Nudix hydrolase" evidence="2">
    <location>
        <begin position="5"/>
        <end position="88"/>
    </location>
</feature>
<dbReference type="PROSITE" id="PS00893">
    <property type="entry name" value="NUDIX_BOX"/>
    <property type="match status" value="1"/>
</dbReference>
<protein>
    <submittedName>
        <fullName evidence="3">ADP-ribose pyrophosphatase</fullName>
    </submittedName>
</protein>
<dbReference type="OrthoDB" id="346422at2157"/>
<dbReference type="EMBL" id="AOMB01000031">
    <property type="protein sequence ID" value="EMA38082.1"/>
    <property type="molecule type" value="Genomic_DNA"/>
</dbReference>
<reference evidence="3 4" key="1">
    <citation type="journal article" date="2014" name="PLoS Genet.">
        <title>Phylogenetically driven sequencing of extremely halophilic archaea reveals strategies for static and dynamic osmo-response.</title>
        <authorList>
            <person name="Becker E.A."/>
            <person name="Seitzer P.M."/>
            <person name="Tritt A."/>
            <person name="Larsen D."/>
            <person name="Krusor M."/>
            <person name="Yao A.I."/>
            <person name="Wu D."/>
            <person name="Madern D."/>
            <person name="Eisen J.A."/>
            <person name="Darling A.E."/>
            <person name="Facciotti M.T."/>
        </authorList>
    </citation>
    <scope>NUCLEOTIDE SEQUENCE [LARGE SCALE GENOMIC DNA]</scope>
    <source>
        <strain evidence="3 4">100A6</strain>
    </source>
</reference>
<dbReference type="GO" id="GO:0004081">
    <property type="term" value="F:bis(5'-nucleosyl)-tetraphosphatase (asymmetrical) activity"/>
    <property type="evidence" value="ECO:0007669"/>
    <property type="project" value="TreeGrafter"/>
</dbReference>
<dbReference type="RefSeq" id="WP_007693497.1">
    <property type="nucleotide sequence ID" value="NZ_AOMB01000031.1"/>
</dbReference>
<keyword evidence="4" id="KW-1185">Reference proteome</keyword>
<dbReference type="InterPro" id="IPR020084">
    <property type="entry name" value="NUDIX_hydrolase_CS"/>
</dbReference>
<dbReference type="PATRIC" id="fig|1132509.6.peg.2290"/>
<dbReference type="InterPro" id="IPR020476">
    <property type="entry name" value="Nudix_hydrolase"/>
</dbReference>
<evidence type="ECO:0000313" key="3">
    <source>
        <dbReference type="EMBL" id="EMA38082.1"/>
    </source>
</evidence>
<dbReference type="Gene3D" id="3.90.79.10">
    <property type="entry name" value="Nucleoside Triphosphate Pyrophosphohydrolase"/>
    <property type="match status" value="1"/>
</dbReference>
<evidence type="ECO:0000259" key="2">
    <source>
        <dbReference type="Pfam" id="PF00293"/>
    </source>
</evidence>